<dbReference type="GO" id="GO:0003723">
    <property type="term" value="F:RNA binding"/>
    <property type="evidence" value="ECO:0007669"/>
    <property type="project" value="UniProtKB-KW"/>
</dbReference>
<dbReference type="Pfam" id="PF01138">
    <property type="entry name" value="RNase_PH"/>
    <property type="match status" value="2"/>
</dbReference>
<dbReference type="GO" id="GO:0004654">
    <property type="term" value="F:polyribonucleotide nucleotidyltransferase activity"/>
    <property type="evidence" value="ECO:0007669"/>
    <property type="project" value="UniProtKB-EC"/>
</dbReference>
<keyword evidence="4" id="KW-0694">RNA-binding</keyword>
<dbReference type="SUPFAM" id="SSF46915">
    <property type="entry name" value="Polynucleotide phosphorylase/guanosine pentaphosphate synthase (PNPase/GPSI), domain 3"/>
    <property type="match status" value="1"/>
</dbReference>
<dbReference type="SUPFAM" id="SSF54211">
    <property type="entry name" value="Ribosomal protein S5 domain 2-like"/>
    <property type="match status" value="2"/>
</dbReference>
<evidence type="ECO:0000259" key="5">
    <source>
        <dbReference type="Pfam" id="PF01138"/>
    </source>
</evidence>
<dbReference type="GO" id="GO:0005829">
    <property type="term" value="C:cytosol"/>
    <property type="evidence" value="ECO:0007669"/>
    <property type="project" value="TreeGrafter"/>
</dbReference>
<dbReference type="SUPFAM" id="SSF55666">
    <property type="entry name" value="Ribonuclease PH domain 2-like"/>
    <property type="match status" value="1"/>
</dbReference>
<feature type="domain" description="Exoribonuclease phosphorolytic" evidence="5">
    <location>
        <begin position="11"/>
        <end position="143"/>
    </location>
</feature>
<dbReference type="InterPro" id="IPR001247">
    <property type="entry name" value="ExoRNase_PH_dom1"/>
</dbReference>
<dbReference type="InterPro" id="IPR036345">
    <property type="entry name" value="ExoRNase_PH_dom2_sf"/>
</dbReference>
<feature type="domain" description="Polyribonucleotide nucleotidyltransferase RNA-binding" evidence="7">
    <location>
        <begin position="241"/>
        <end position="318"/>
    </location>
</feature>
<organism evidence="8">
    <name type="scientific">hydrothermal vent metagenome</name>
    <dbReference type="NCBI Taxonomy" id="652676"/>
    <lineage>
        <taxon>unclassified sequences</taxon>
        <taxon>metagenomes</taxon>
        <taxon>ecological metagenomes</taxon>
    </lineage>
</organism>
<evidence type="ECO:0000313" key="8">
    <source>
        <dbReference type="EMBL" id="VAW40189.1"/>
    </source>
</evidence>
<feature type="domain" description="Exoribonuclease phosphorolytic" evidence="5">
    <location>
        <begin position="321"/>
        <end position="429"/>
    </location>
</feature>
<evidence type="ECO:0000256" key="3">
    <source>
        <dbReference type="ARBA" id="ARBA00022695"/>
    </source>
</evidence>
<dbReference type="InterPro" id="IPR015847">
    <property type="entry name" value="ExoRNase_PH_dom2"/>
</dbReference>
<dbReference type="PANTHER" id="PTHR11252">
    <property type="entry name" value="POLYRIBONUCLEOTIDE NUCLEOTIDYLTRANSFERASE"/>
    <property type="match status" value="1"/>
</dbReference>
<evidence type="ECO:0000259" key="7">
    <source>
        <dbReference type="Pfam" id="PF03726"/>
    </source>
</evidence>
<feature type="domain" description="Exoribonuclease phosphorolytic" evidence="6">
    <location>
        <begin position="146"/>
        <end position="210"/>
    </location>
</feature>
<dbReference type="Pfam" id="PF03726">
    <property type="entry name" value="PNPase"/>
    <property type="match status" value="1"/>
</dbReference>
<dbReference type="CDD" id="cd11363">
    <property type="entry name" value="RNase_PH_PNPase_1"/>
    <property type="match status" value="1"/>
</dbReference>
<dbReference type="GO" id="GO:0000175">
    <property type="term" value="F:3'-5'-RNA exonuclease activity"/>
    <property type="evidence" value="ECO:0007669"/>
    <property type="project" value="TreeGrafter"/>
</dbReference>
<evidence type="ECO:0000256" key="1">
    <source>
        <dbReference type="ARBA" id="ARBA00012416"/>
    </source>
</evidence>
<evidence type="ECO:0000256" key="4">
    <source>
        <dbReference type="ARBA" id="ARBA00022884"/>
    </source>
</evidence>
<dbReference type="InterPro" id="IPR027408">
    <property type="entry name" value="PNPase/RNase_PH_dom_sf"/>
</dbReference>
<dbReference type="InterPro" id="IPR015848">
    <property type="entry name" value="PNPase_PH_RNA-bd_bac/org-type"/>
</dbReference>
<keyword evidence="3 8" id="KW-0548">Nucleotidyltransferase</keyword>
<dbReference type="EC" id="2.7.7.8" evidence="1"/>
<dbReference type="InterPro" id="IPR012162">
    <property type="entry name" value="PNPase"/>
</dbReference>
<evidence type="ECO:0000256" key="2">
    <source>
        <dbReference type="ARBA" id="ARBA00022679"/>
    </source>
</evidence>
<dbReference type="GO" id="GO:0006402">
    <property type="term" value="P:mRNA catabolic process"/>
    <property type="evidence" value="ECO:0007669"/>
    <property type="project" value="InterPro"/>
</dbReference>
<accession>A0A3B0VTK8</accession>
<name>A0A3B0VTK8_9ZZZZ</name>
<dbReference type="NCBIfam" id="NF008805">
    <property type="entry name" value="PRK11824.1"/>
    <property type="match status" value="1"/>
</dbReference>
<dbReference type="FunFam" id="3.30.230.70:FF:000001">
    <property type="entry name" value="Polyribonucleotide nucleotidyltransferase"/>
    <property type="match status" value="1"/>
</dbReference>
<dbReference type="InterPro" id="IPR036456">
    <property type="entry name" value="PNPase_PH_RNA-bd_sf"/>
</dbReference>
<dbReference type="Pfam" id="PF03725">
    <property type="entry name" value="RNase_PH_C"/>
    <property type="match status" value="1"/>
</dbReference>
<protein>
    <recommendedName>
        <fullName evidence="1">polyribonucleotide nucleotidyltransferase</fullName>
        <ecNumber evidence="1">2.7.7.8</ecNumber>
    </recommendedName>
</protein>
<dbReference type="InterPro" id="IPR020568">
    <property type="entry name" value="Ribosomal_Su5_D2-typ_SF"/>
</dbReference>
<dbReference type="NCBIfam" id="TIGR03591">
    <property type="entry name" value="polynuc_phos"/>
    <property type="match status" value="1"/>
</dbReference>
<dbReference type="AlphaFoldDB" id="A0A3B0VTK8"/>
<evidence type="ECO:0000259" key="6">
    <source>
        <dbReference type="Pfam" id="PF03725"/>
    </source>
</evidence>
<dbReference type="PANTHER" id="PTHR11252:SF0">
    <property type="entry name" value="POLYRIBONUCLEOTIDE NUCLEOTIDYLTRANSFERASE 1, MITOCHONDRIAL"/>
    <property type="match status" value="1"/>
</dbReference>
<feature type="non-terminal residue" evidence="8">
    <location>
        <position position="430"/>
    </location>
</feature>
<gene>
    <name evidence="8" type="ORF">MNBD_DELTA03-601</name>
</gene>
<keyword evidence="2 8" id="KW-0808">Transferase</keyword>
<reference evidence="8" key="1">
    <citation type="submission" date="2018-06" db="EMBL/GenBank/DDBJ databases">
        <authorList>
            <person name="Zhirakovskaya E."/>
        </authorList>
    </citation>
    <scope>NUCLEOTIDE SEQUENCE</scope>
</reference>
<dbReference type="EMBL" id="UOEX01000323">
    <property type="protein sequence ID" value="VAW40189.1"/>
    <property type="molecule type" value="Genomic_DNA"/>
</dbReference>
<proteinExistence type="predicted"/>
<dbReference type="Gene3D" id="3.30.230.70">
    <property type="entry name" value="GHMP Kinase, N-terminal domain"/>
    <property type="match status" value="2"/>
</dbReference>
<sequence length="430" mass="47980">MYKKVEMELNGRPLTIESGKIAKQANGSVVVSYGGTVVLVTATAAREPRESADFFPLTVEYQEKYYAVGRIPGNFFRREIGRPSEKETLTCRFIDRPLRPLFAKGYMNETQVIATVMSMDKENESDVLAIVGASAALQVSNIPFLGPIAGVRVGRVDGELILNPTASQLEKSSLNIIVAGSKKAVVMVEGETDYLSEQEVLDAIYFGHEGLQPLLTMQDELQAALGKEKMKVNAPVVNKALQERIDAMAHEELRQVTTCADKMERNDLYYALQTRVLDELAADEDVCSREAKDILHDLMKSMMRDTIVKDKTRIDGRRFDEVRPISCEVGILPRAHGSALFTRGETQSIVTTTLGSGDDEQRVESLYGMNFEPFFLHYNFPPFCVGEARFMRGPSRRDIGHGNLARRSIKGVLPAHEEFPYTIRVVSEIM</sequence>
<dbReference type="GO" id="GO:0006396">
    <property type="term" value="P:RNA processing"/>
    <property type="evidence" value="ECO:0007669"/>
    <property type="project" value="InterPro"/>
</dbReference>